<dbReference type="InterPro" id="IPR023198">
    <property type="entry name" value="PGP-like_dom2"/>
</dbReference>
<dbReference type="Gene3D" id="1.10.150.240">
    <property type="entry name" value="Putative phosphatase, domain 2"/>
    <property type="match status" value="1"/>
</dbReference>
<accession>A0A9D2NRL1</accession>
<dbReference type="SUPFAM" id="SSF56784">
    <property type="entry name" value="HAD-like"/>
    <property type="match status" value="1"/>
</dbReference>
<evidence type="ECO:0000313" key="1">
    <source>
        <dbReference type="EMBL" id="HJC36158.1"/>
    </source>
</evidence>
<reference evidence="1" key="1">
    <citation type="journal article" date="2021" name="PeerJ">
        <title>Extensive microbial diversity within the chicken gut microbiome revealed by metagenomics and culture.</title>
        <authorList>
            <person name="Gilroy R."/>
            <person name="Ravi A."/>
            <person name="Getino M."/>
            <person name="Pursley I."/>
            <person name="Horton D.L."/>
            <person name="Alikhan N.F."/>
            <person name="Baker D."/>
            <person name="Gharbi K."/>
            <person name="Hall N."/>
            <person name="Watson M."/>
            <person name="Adriaenssens E.M."/>
            <person name="Foster-Nyarko E."/>
            <person name="Jarju S."/>
            <person name="Secka A."/>
            <person name="Antonio M."/>
            <person name="Oren A."/>
            <person name="Chaudhuri R.R."/>
            <person name="La Ragione R."/>
            <person name="Hildebrand F."/>
            <person name="Pallen M.J."/>
        </authorList>
    </citation>
    <scope>NUCLEOTIDE SEQUENCE</scope>
    <source>
        <strain evidence="1">CHK187-11901</strain>
    </source>
</reference>
<dbReference type="InterPro" id="IPR023214">
    <property type="entry name" value="HAD_sf"/>
</dbReference>
<dbReference type="AlphaFoldDB" id="A0A9D2NRL1"/>
<name>A0A9D2NRL1_9FIRM</name>
<dbReference type="InterPro" id="IPR036412">
    <property type="entry name" value="HAD-like_sf"/>
</dbReference>
<dbReference type="PRINTS" id="PR00413">
    <property type="entry name" value="HADHALOGNASE"/>
</dbReference>
<dbReference type="PANTHER" id="PTHR43611:SF3">
    <property type="entry name" value="FLAVIN MONONUCLEOTIDE HYDROLASE 1, CHLOROPLATIC"/>
    <property type="match status" value="1"/>
</dbReference>
<dbReference type="CDD" id="cd02603">
    <property type="entry name" value="HAD_sEH-N_like"/>
    <property type="match status" value="1"/>
</dbReference>
<comment type="caution">
    <text evidence="1">The sequence shown here is derived from an EMBL/GenBank/DDBJ whole genome shotgun (WGS) entry which is preliminary data.</text>
</comment>
<reference evidence="1" key="2">
    <citation type="submission" date="2021-04" db="EMBL/GenBank/DDBJ databases">
        <authorList>
            <person name="Gilroy R."/>
        </authorList>
    </citation>
    <scope>NUCLEOTIDE SEQUENCE</scope>
    <source>
        <strain evidence="1">CHK187-11901</strain>
    </source>
</reference>
<dbReference type="Gene3D" id="3.40.50.1000">
    <property type="entry name" value="HAD superfamily/HAD-like"/>
    <property type="match status" value="1"/>
</dbReference>
<protein>
    <submittedName>
        <fullName evidence="1">HAD family phosphatase</fullName>
    </submittedName>
</protein>
<dbReference type="NCBIfam" id="TIGR01509">
    <property type="entry name" value="HAD-SF-IA-v3"/>
    <property type="match status" value="1"/>
</dbReference>
<organism evidence="1 2">
    <name type="scientific">Candidatus Merdibacter merdavium</name>
    <dbReference type="NCBI Taxonomy" id="2838692"/>
    <lineage>
        <taxon>Bacteria</taxon>
        <taxon>Bacillati</taxon>
        <taxon>Bacillota</taxon>
        <taxon>Erysipelotrichia</taxon>
        <taxon>Erysipelotrichales</taxon>
        <taxon>Erysipelotrichaceae</taxon>
        <taxon>Merdibacter</taxon>
    </lineage>
</organism>
<proteinExistence type="predicted"/>
<dbReference type="InterPro" id="IPR006439">
    <property type="entry name" value="HAD-SF_hydro_IA"/>
</dbReference>
<evidence type="ECO:0000313" key="2">
    <source>
        <dbReference type="Proteomes" id="UP000823896"/>
    </source>
</evidence>
<dbReference type="EMBL" id="DWWM01000021">
    <property type="protein sequence ID" value="HJC36158.1"/>
    <property type="molecule type" value="Genomic_DNA"/>
</dbReference>
<dbReference type="SFLD" id="SFLDS00003">
    <property type="entry name" value="Haloacid_Dehalogenase"/>
    <property type="match status" value="1"/>
</dbReference>
<dbReference type="Proteomes" id="UP000823896">
    <property type="component" value="Unassembled WGS sequence"/>
</dbReference>
<sequence length="195" mass="22705">MIKNIVFDIGNVLMSFQPMRAFQHIVHHETLCPLLFRSQLWLDYDRGTCTLDELRARCTDAFPQHRQSIMAMLENWPQILQPIQPMTAFRQECKDHGYGIYIISNLNEDSARFMQERYALFDGLDGAILSYQEHLLKPDPQMFWLLLTRYALRPETCLFLDDSPDNVNAARRIGMRAVRVDDPAAAVKEARELLC</sequence>
<dbReference type="Pfam" id="PF00702">
    <property type="entry name" value="Hydrolase"/>
    <property type="match status" value="1"/>
</dbReference>
<gene>
    <name evidence="1" type="ORF">H9702_03390</name>
</gene>
<dbReference type="SFLD" id="SFLDG01129">
    <property type="entry name" value="C1.5:_HAD__Beta-PGM__Phosphata"/>
    <property type="match status" value="1"/>
</dbReference>
<dbReference type="PANTHER" id="PTHR43611">
    <property type="entry name" value="ALPHA-D-GLUCOSE 1-PHOSPHATE PHOSPHATASE"/>
    <property type="match status" value="1"/>
</dbReference>